<evidence type="ECO:0000256" key="5">
    <source>
        <dbReference type="ARBA" id="ARBA00023136"/>
    </source>
</evidence>
<feature type="transmembrane region" description="Helical" evidence="6">
    <location>
        <begin position="119"/>
        <end position="141"/>
    </location>
</feature>
<organism evidence="7 8">
    <name type="scientific">Pseudohoeflea coraliihabitans</name>
    <dbReference type="NCBI Taxonomy" id="2860393"/>
    <lineage>
        <taxon>Bacteria</taxon>
        <taxon>Pseudomonadati</taxon>
        <taxon>Pseudomonadota</taxon>
        <taxon>Alphaproteobacteria</taxon>
        <taxon>Hyphomicrobiales</taxon>
        <taxon>Rhizobiaceae</taxon>
        <taxon>Pseudohoeflea</taxon>
    </lineage>
</organism>
<comment type="subcellular location">
    <subcellularLocation>
        <location evidence="1">Cell membrane</location>
        <topology evidence="1">Multi-pass membrane protein</topology>
    </subcellularLocation>
</comment>
<dbReference type="InterPro" id="IPR001123">
    <property type="entry name" value="LeuE-type"/>
</dbReference>
<dbReference type="EMBL" id="JAHWQX010000002">
    <property type="protein sequence ID" value="MBW3097124.1"/>
    <property type="molecule type" value="Genomic_DNA"/>
</dbReference>
<keyword evidence="3 6" id="KW-0812">Transmembrane</keyword>
<evidence type="ECO:0000313" key="7">
    <source>
        <dbReference type="EMBL" id="MBW3097124.1"/>
    </source>
</evidence>
<evidence type="ECO:0000256" key="2">
    <source>
        <dbReference type="ARBA" id="ARBA00022475"/>
    </source>
</evidence>
<protein>
    <submittedName>
        <fullName evidence="7">LysE family translocator</fullName>
    </submittedName>
</protein>
<comment type="caution">
    <text evidence="7">The sequence shown here is derived from an EMBL/GenBank/DDBJ whole genome shotgun (WGS) entry which is preliminary data.</text>
</comment>
<accession>A0ABS6WPX9</accession>
<feature type="transmembrane region" description="Helical" evidence="6">
    <location>
        <begin position="153"/>
        <end position="176"/>
    </location>
</feature>
<sequence>MSIAHFGAFVIASLLVLLVPGPTVMLVISQALADGRRVAFASVAGVAAGDLLATSLSLAGAGAVLATSASLFQALKLAGAAYLIWIGIRMWRNPPRLGADLDVAAAGDGRALRTVFRDAFLVTALNPKGILFFVAFVPQFIDPALAYGPQAALYVITFTLLGVVNAGAYGLAAASARRMVRRPGTMRAIGRGGGAVLILAGAATGMSRAGA</sequence>
<evidence type="ECO:0000256" key="1">
    <source>
        <dbReference type="ARBA" id="ARBA00004651"/>
    </source>
</evidence>
<dbReference type="PIRSF" id="PIRSF006324">
    <property type="entry name" value="LeuE"/>
    <property type="match status" value="1"/>
</dbReference>
<feature type="transmembrane region" description="Helical" evidence="6">
    <location>
        <begin position="6"/>
        <end position="28"/>
    </location>
</feature>
<proteinExistence type="predicted"/>
<reference evidence="7" key="1">
    <citation type="submission" date="2021-07" db="EMBL/GenBank/DDBJ databases">
        <title>Pseudohoeflea marina sp. nov. a polyhydroxyalcanoate-producing bacterium.</title>
        <authorList>
            <person name="Zheng W."/>
            <person name="Yu S."/>
            <person name="Huang Y."/>
        </authorList>
    </citation>
    <scope>NUCLEOTIDE SEQUENCE</scope>
    <source>
        <strain evidence="7">DP4N28-3</strain>
    </source>
</reference>
<keyword evidence="2" id="KW-1003">Cell membrane</keyword>
<feature type="transmembrane region" description="Helical" evidence="6">
    <location>
        <begin position="71"/>
        <end position="88"/>
    </location>
</feature>
<dbReference type="Pfam" id="PF01810">
    <property type="entry name" value="LysE"/>
    <property type="match status" value="1"/>
</dbReference>
<keyword evidence="5 6" id="KW-0472">Membrane</keyword>
<keyword evidence="8" id="KW-1185">Reference proteome</keyword>
<dbReference type="Proteomes" id="UP001430804">
    <property type="component" value="Unassembled WGS sequence"/>
</dbReference>
<keyword evidence="4 6" id="KW-1133">Transmembrane helix</keyword>
<evidence type="ECO:0000256" key="6">
    <source>
        <dbReference type="SAM" id="Phobius"/>
    </source>
</evidence>
<gene>
    <name evidence="7" type="ORF">KY465_07510</name>
</gene>
<dbReference type="PANTHER" id="PTHR30086">
    <property type="entry name" value="ARGININE EXPORTER PROTEIN ARGO"/>
    <property type="match status" value="1"/>
</dbReference>
<dbReference type="RefSeq" id="WP_219201723.1">
    <property type="nucleotide sequence ID" value="NZ_JAHWQX010000002.1"/>
</dbReference>
<evidence type="ECO:0000256" key="3">
    <source>
        <dbReference type="ARBA" id="ARBA00022692"/>
    </source>
</evidence>
<feature type="transmembrane region" description="Helical" evidence="6">
    <location>
        <begin position="40"/>
        <end position="65"/>
    </location>
</feature>
<name>A0ABS6WPX9_9HYPH</name>
<evidence type="ECO:0000313" key="8">
    <source>
        <dbReference type="Proteomes" id="UP001430804"/>
    </source>
</evidence>
<evidence type="ECO:0000256" key="4">
    <source>
        <dbReference type="ARBA" id="ARBA00022989"/>
    </source>
</evidence>
<dbReference type="PANTHER" id="PTHR30086:SF20">
    <property type="entry name" value="ARGININE EXPORTER PROTEIN ARGO-RELATED"/>
    <property type="match status" value="1"/>
</dbReference>